<feature type="region of interest" description="Disordered" evidence="1">
    <location>
        <begin position="1"/>
        <end position="293"/>
    </location>
</feature>
<name>A0A165JKV7_EXIGL</name>
<reference evidence="2 3" key="1">
    <citation type="journal article" date="2016" name="Mol. Biol. Evol.">
        <title>Comparative Genomics of Early-Diverging Mushroom-Forming Fungi Provides Insights into the Origins of Lignocellulose Decay Capabilities.</title>
        <authorList>
            <person name="Nagy L.G."/>
            <person name="Riley R."/>
            <person name="Tritt A."/>
            <person name="Adam C."/>
            <person name="Daum C."/>
            <person name="Floudas D."/>
            <person name="Sun H."/>
            <person name="Yadav J.S."/>
            <person name="Pangilinan J."/>
            <person name="Larsson K.H."/>
            <person name="Matsuura K."/>
            <person name="Barry K."/>
            <person name="Labutti K."/>
            <person name="Kuo R."/>
            <person name="Ohm R.A."/>
            <person name="Bhattacharya S.S."/>
            <person name="Shirouzu T."/>
            <person name="Yoshinaga Y."/>
            <person name="Martin F.M."/>
            <person name="Grigoriev I.V."/>
            <person name="Hibbett D.S."/>
        </authorList>
    </citation>
    <scope>NUCLEOTIDE SEQUENCE [LARGE SCALE GENOMIC DNA]</scope>
    <source>
        <strain evidence="2 3">HHB12029</strain>
    </source>
</reference>
<feature type="compositionally biased region" description="Polar residues" evidence="1">
    <location>
        <begin position="144"/>
        <end position="159"/>
    </location>
</feature>
<dbReference type="AlphaFoldDB" id="A0A165JKV7"/>
<proteinExistence type="predicted"/>
<feature type="compositionally biased region" description="Low complexity" evidence="1">
    <location>
        <begin position="50"/>
        <end position="60"/>
    </location>
</feature>
<organism evidence="2 3">
    <name type="scientific">Exidia glandulosa HHB12029</name>
    <dbReference type="NCBI Taxonomy" id="1314781"/>
    <lineage>
        <taxon>Eukaryota</taxon>
        <taxon>Fungi</taxon>
        <taxon>Dikarya</taxon>
        <taxon>Basidiomycota</taxon>
        <taxon>Agaricomycotina</taxon>
        <taxon>Agaricomycetes</taxon>
        <taxon>Auriculariales</taxon>
        <taxon>Exidiaceae</taxon>
        <taxon>Exidia</taxon>
    </lineage>
</organism>
<dbReference type="EMBL" id="KV425964">
    <property type="protein sequence ID" value="KZV94994.1"/>
    <property type="molecule type" value="Genomic_DNA"/>
</dbReference>
<dbReference type="OrthoDB" id="3261714at2759"/>
<keyword evidence="3" id="KW-1185">Reference proteome</keyword>
<dbReference type="Proteomes" id="UP000077266">
    <property type="component" value="Unassembled WGS sequence"/>
</dbReference>
<evidence type="ECO:0000313" key="2">
    <source>
        <dbReference type="EMBL" id="KZV94994.1"/>
    </source>
</evidence>
<evidence type="ECO:0000256" key="1">
    <source>
        <dbReference type="SAM" id="MobiDB-lite"/>
    </source>
</evidence>
<evidence type="ECO:0008006" key="4">
    <source>
        <dbReference type="Google" id="ProtNLM"/>
    </source>
</evidence>
<feature type="compositionally biased region" description="Basic and acidic residues" evidence="1">
    <location>
        <begin position="205"/>
        <end position="237"/>
    </location>
</feature>
<feature type="compositionally biased region" description="Polar residues" evidence="1">
    <location>
        <begin position="12"/>
        <end position="38"/>
    </location>
</feature>
<sequence length="403" mass="44661">MSARAPFKPGGQQISQTARSTSTQTPTADEPSLYTQRPQHGLGDEHDAPSRPLNPSSLKKLSNKKSTSRSGENKGPSPARDGHADGTILSPLPRPAQTVFSQAAASSVPRSTQSRASMLPPPPPAAFNPPPARPSSRAAHKQPTGLSYMQATRSDNYSRSADPDQSLEFAEMSFSSNVSQHTHARSSDTRPHRNPDPDSPYRASPQERLESQEPSQKRYADDFDSPERPSKRGRSMDMSEVARIAHPYRKVRSPSVQMHFGRRGTSPLSDVGMPEDHYATPQQLQRPREPPRAAHPLQDLLGGFDIAEFAGAHAKKYELETAKWQTCPREEWEAHSNVLANKFGKLLETVKDYMGHKLQLYMSLKGVTDKHREVLAQREQAVDEMRQELLMQARGVVGRRGAE</sequence>
<evidence type="ECO:0000313" key="3">
    <source>
        <dbReference type="Proteomes" id="UP000077266"/>
    </source>
</evidence>
<feature type="compositionally biased region" description="Polar residues" evidence="1">
    <location>
        <begin position="98"/>
        <end position="113"/>
    </location>
</feature>
<accession>A0A165JKV7</accession>
<dbReference type="InParanoid" id="A0A165JKV7"/>
<feature type="compositionally biased region" description="Basic and acidic residues" evidence="1">
    <location>
        <begin position="185"/>
        <end position="196"/>
    </location>
</feature>
<gene>
    <name evidence="2" type="ORF">EXIGLDRAFT_834564</name>
</gene>
<feature type="compositionally biased region" description="Pro residues" evidence="1">
    <location>
        <begin position="119"/>
        <end position="133"/>
    </location>
</feature>
<protein>
    <recommendedName>
        <fullName evidence="4">Extracellular mutant protein 11 C-terminal domain-containing protein</fullName>
    </recommendedName>
</protein>